<gene>
    <name evidence="3" type="ORF">K503DRAFT_536758</name>
</gene>
<organism evidence="3 4">
    <name type="scientific">Rhizopogon vinicolor AM-OR11-026</name>
    <dbReference type="NCBI Taxonomy" id="1314800"/>
    <lineage>
        <taxon>Eukaryota</taxon>
        <taxon>Fungi</taxon>
        <taxon>Dikarya</taxon>
        <taxon>Basidiomycota</taxon>
        <taxon>Agaricomycotina</taxon>
        <taxon>Agaricomycetes</taxon>
        <taxon>Agaricomycetidae</taxon>
        <taxon>Boletales</taxon>
        <taxon>Suillineae</taxon>
        <taxon>Rhizopogonaceae</taxon>
        <taxon>Rhizopogon</taxon>
    </lineage>
</organism>
<dbReference type="InterPro" id="IPR013899">
    <property type="entry name" value="DUF1771"/>
</dbReference>
<dbReference type="SMART" id="SM01162">
    <property type="entry name" value="DUF1771"/>
    <property type="match status" value="1"/>
</dbReference>
<name>A0A1B7ML07_9AGAM</name>
<dbReference type="STRING" id="1314800.A0A1B7ML07"/>
<reference evidence="3 4" key="1">
    <citation type="submission" date="2016-06" db="EMBL/GenBank/DDBJ databases">
        <title>Comparative genomics of the ectomycorrhizal sister species Rhizopogon vinicolor and Rhizopogon vesiculosus (Basidiomycota: Boletales) reveals a divergence of the mating type B locus.</title>
        <authorList>
            <consortium name="DOE Joint Genome Institute"/>
            <person name="Mujic A.B."/>
            <person name="Kuo A."/>
            <person name="Tritt A."/>
            <person name="Lipzen A."/>
            <person name="Chen C."/>
            <person name="Johnson J."/>
            <person name="Sharma A."/>
            <person name="Barry K."/>
            <person name="Grigoriev I.V."/>
            <person name="Spatafora J.W."/>
        </authorList>
    </citation>
    <scope>NUCLEOTIDE SEQUENCE [LARGE SCALE GENOMIC DNA]</scope>
    <source>
        <strain evidence="3 4">AM-OR11-026</strain>
    </source>
</reference>
<feature type="compositionally biased region" description="Low complexity" evidence="1">
    <location>
        <begin position="176"/>
        <end position="188"/>
    </location>
</feature>
<protein>
    <submittedName>
        <fullName evidence="3">DUF1771-domain-containing protein</fullName>
    </submittedName>
</protein>
<evidence type="ECO:0000313" key="4">
    <source>
        <dbReference type="Proteomes" id="UP000092154"/>
    </source>
</evidence>
<dbReference type="OrthoDB" id="3231855at2759"/>
<feature type="domain" description="DUF1771" evidence="2">
    <location>
        <begin position="197"/>
        <end position="262"/>
    </location>
</feature>
<accession>A0A1B7ML07</accession>
<dbReference type="Pfam" id="PF08590">
    <property type="entry name" value="DUF1771"/>
    <property type="match status" value="1"/>
</dbReference>
<sequence>MQAFIPSVVSVIQALLKGPAWLLQKFISVFAGWNEALPSEIPLSSGVCSHSDSPYELHPSQRLGRVNHPHGQTLAPSQCSPYPLRPSRQSSTPYPTRPAPQAPPQHPPYPPLRQPSTLYSTKAAPQAPPQHPPYPPRRQPSTLYSTKTAPQALRDHDAPPPVAKPVKHTQQPPRHVTTVAPEAVVAPPATNPPSHEDPKSLRSKARCEGDQMAECFNQSQAAFVGNDKSLTKELSLKGQVHKENMMRLDKEASAKIFQENNKVCYVHIKGVDI</sequence>
<feature type="compositionally biased region" description="Pro residues" evidence="1">
    <location>
        <begin position="126"/>
        <end position="138"/>
    </location>
</feature>
<dbReference type="EMBL" id="KV448802">
    <property type="protein sequence ID" value="OAX33267.1"/>
    <property type="molecule type" value="Genomic_DNA"/>
</dbReference>
<dbReference type="AlphaFoldDB" id="A0A1B7ML07"/>
<evidence type="ECO:0000313" key="3">
    <source>
        <dbReference type="EMBL" id="OAX33267.1"/>
    </source>
</evidence>
<keyword evidence="4" id="KW-1185">Reference proteome</keyword>
<evidence type="ECO:0000259" key="2">
    <source>
        <dbReference type="SMART" id="SM01162"/>
    </source>
</evidence>
<proteinExistence type="predicted"/>
<feature type="compositionally biased region" description="Pro residues" evidence="1">
    <location>
        <begin position="95"/>
        <end position="113"/>
    </location>
</feature>
<dbReference type="Proteomes" id="UP000092154">
    <property type="component" value="Unassembled WGS sequence"/>
</dbReference>
<dbReference type="InParanoid" id="A0A1B7ML07"/>
<evidence type="ECO:0000256" key="1">
    <source>
        <dbReference type="SAM" id="MobiDB-lite"/>
    </source>
</evidence>
<feature type="compositionally biased region" description="Basic and acidic residues" evidence="1">
    <location>
        <begin position="194"/>
        <end position="206"/>
    </location>
</feature>
<feature type="region of interest" description="Disordered" evidence="1">
    <location>
        <begin position="48"/>
        <end position="206"/>
    </location>
</feature>